<comment type="caution">
    <text evidence="1">The sequence shown here is derived from an EMBL/GenBank/DDBJ whole genome shotgun (WGS) entry which is preliminary data.</text>
</comment>
<dbReference type="AlphaFoldDB" id="A0A836LBW1"/>
<protein>
    <submittedName>
        <fullName evidence="1">Uncharacterized protein</fullName>
    </submittedName>
</protein>
<accession>A0A836LBW1</accession>
<dbReference type="GeneID" id="94291002"/>
<dbReference type="KEGG" id="phet:94291002"/>
<evidence type="ECO:0000313" key="2">
    <source>
        <dbReference type="Proteomes" id="UP000674318"/>
    </source>
</evidence>
<dbReference type="EMBL" id="JAFJZO010000023">
    <property type="protein sequence ID" value="KAG5504502.1"/>
    <property type="molecule type" value="Genomic_DNA"/>
</dbReference>
<dbReference type="OrthoDB" id="276683at2759"/>
<proteinExistence type="predicted"/>
<name>A0A836LBW1_9TRYP</name>
<dbReference type="RefSeq" id="XP_067757125.1">
    <property type="nucleotide sequence ID" value="XM_067900925.1"/>
</dbReference>
<evidence type="ECO:0000313" key="1">
    <source>
        <dbReference type="EMBL" id="KAG5504502.1"/>
    </source>
</evidence>
<reference evidence="1 2" key="1">
    <citation type="submission" date="2021-02" db="EMBL/GenBank/DDBJ databases">
        <title>Porcisia hertigi Genome sequencing and assembly.</title>
        <authorList>
            <person name="Almutairi H."/>
            <person name="Gatherer D."/>
        </authorList>
    </citation>
    <scope>NUCLEOTIDE SEQUENCE [LARGE SCALE GENOMIC DNA]</scope>
    <source>
        <strain evidence="1 2">C119</strain>
    </source>
</reference>
<gene>
    <name evidence="1" type="ORF">JKF63_04954</name>
</gene>
<dbReference type="Proteomes" id="UP000674318">
    <property type="component" value="Unassembled WGS sequence"/>
</dbReference>
<keyword evidence="2" id="KW-1185">Reference proteome</keyword>
<organism evidence="1 2">
    <name type="scientific">Porcisia hertigi</name>
    <dbReference type="NCBI Taxonomy" id="2761500"/>
    <lineage>
        <taxon>Eukaryota</taxon>
        <taxon>Discoba</taxon>
        <taxon>Euglenozoa</taxon>
        <taxon>Kinetoplastea</taxon>
        <taxon>Metakinetoplastina</taxon>
        <taxon>Trypanosomatida</taxon>
        <taxon>Trypanosomatidae</taxon>
        <taxon>Leishmaniinae</taxon>
        <taxon>Porcisia</taxon>
    </lineage>
</organism>
<sequence length="385" mass="41381">MPPAATLSIDARKWAETIEAAGADCLCTAASAMNVIHVLSTATVRAPQKQLCVAVSNYFPAMLESVHGVSILTALVCYGTTATVEQVANRLTAADQDVWSFTALPKKEMSKCLSHLLERLAYREDCTGESYTALFRRLKALKKQTLMSSSFVLPATARLALVDNAFAEELLSSSEAHKGLAKSCQDSSSVAAAEKFCRILFEGSTKNAFCDFVWKALSASMKANAKAHPRESILTVLAAHAPAPLVNKIVDAMAQWPTVHDLCARDSYAHIVAHLLERCDDEKAGNKLVAAVITQEADVTDRMAARKAAPHHLLAALTAKPSYVHTVEKCLGCSQSKRLAAAKARFAHITQPKVAATQQAILERLKSLQSTSTSSSGAGTKRTRE</sequence>